<gene>
    <name evidence="10" type="ORF">E6K71_00980</name>
</gene>
<evidence type="ECO:0000256" key="7">
    <source>
        <dbReference type="ARBA" id="ARBA00035517"/>
    </source>
</evidence>
<feature type="compositionally biased region" description="Acidic residues" evidence="8">
    <location>
        <begin position="8"/>
        <end position="20"/>
    </location>
</feature>
<dbReference type="CDD" id="cd04465">
    <property type="entry name" value="S1_RPS1_repeat_ec2_hs2"/>
    <property type="match status" value="1"/>
</dbReference>
<proteinExistence type="inferred from homology"/>
<comment type="similarity">
    <text evidence="1">Belongs to the bacterial ribosomal protein bS1 family.</text>
</comment>
<comment type="caution">
    <text evidence="10">The sequence shown here is derived from an EMBL/GenBank/DDBJ whole genome shotgun (WGS) entry which is preliminary data.</text>
</comment>
<feature type="domain" description="S1 motif" evidence="9">
    <location>
        <begin position="333"/>
        <end position="403"/>
    </location>
</feature>
<dbReference type="GO" id="GO:0003735">
    <property type="term" value="F:structural constituent of ribosome"/>
    <property type="evidence" value="ECO:0007669"/>
    <property type="project" value="TreeGrafter"/>
</dbReference>
<dbReference type="InterPro" id="IPR050437">
    <property type="entry name" value="Ribos_protein_bS1-like"/>
</dbReference>
<evidence type="ECO:0000313" key="11">
    <source>
        <dbReference type="Proteomes" id="UP000316292"/>
    </source>
</evidence>
<evidence type="ECO:0000259" key="9">
    <source>
        <dbReference type="PROSITE" id="PS50126"/>
    </source>
</evidence>
<accession>A0A538SI30</accession>
<dbReference type="PROSITE" id="PS50126">
    <property type="entry name" value="S1"/>
    <property type="match status" value="6"/>
</dbReference>
<dbReference type="AlphaFoldDB" id="A0A538SI30"/>
<dbReference type="GO" id="GO:1990904">
    <property type="term" value="C:ribonucleoprotein complex"/>
    <property type="evidence" value="ECO:0007669"/>
    <property type="project" value="UniProtKB-KW"/>
</dbReference>
<dbReference type="GO" id="GO:0003729">
    <property type="term" value="F:mRNA binding"/>
    <property type="evidence" value="ECO:0007669"/>
    <property type="project" value="TreeGrafter"/>
</dbReference>
<dbReference type="InterPro" id="IPR035104">
    <property type="entry name" value="Ribosomal_protein_S1-like"/>
</dbReference>
<dbReference type="Gene3D" id="2.40.50.140">
    <property type="entry name" value="Nucleic acid-binding proteins"/>
    <property type="match status" value="6"/>
</dbReference>
<evidence type="ECO:0000256" key="3">
    <source>
        <dbReference type="ARBA" id="ARBA00022884"/>
    </source>
</evidence>
<feature type="region of interest" description="Disordered" evidence="8">
    <location>
        <begin position="1"/>
        <end position="36"/>
    </location>
</feature>
<feature type="domain" description="S1 motif" evidence="9">
    <location>
        <begin position="80"/>
        <end position="143"/>
    </location>
</feature>
<feature type="domain" description="S1 motif" evidence="9">
    <location>
        <begin position="161"/>
        <end position="227"/>
    </location>
</feature>
<evidence type="ECO:0000256" key="4">
    <source>
        <dbReference type="ARBA" id="ARBA00022980"/>
    </source>
</evidence>
<keyword evidence="5" id="KW-0687">Ribonucleoprotein</keyword>
<dbReference type="Pfam" id="PF00575">
    <property type="entry name" value="S1"/>
    <property type="match status" value="6"/>
</dbReference>
<feature type="domain" description="S1 motif" evidence="9">
    <location>
        <begin position="507"/>
        <end position="576"/>
    </location>
</feature>
<dbReference type="CDD" id="cd05687">
    <property type="entry name" value="S1_RPS1_repeat_ec1_hs1"/>
    <property type="match status" value="1"/>
</dbReference>
<evidence type="ECO:0000256" key="8">
    <source>
        <dbReference type="SAM" id="MobiDB-lite"/>
    </source>
</evidence>
<feature type="region of interest" description="Disordered" evidence="8">
    <location>
        <begin position="590"/>
        <end position="626"/>
    </location>
</feature>
<feature type="domain" description="S1 motif" evidence="9">
    <location>
        <begin position="420"/>
        <end position="490"/>
    </location>
</feature>
<evidence type="ECO:0000256" key="5">
    <source>
        <dbReference type="ARBA" id="ARBA00023274"/>
    </source>
</evidence>
<evidence type="ECO:0000256" key="2">
    <source>
        <dbReference type="ARBA" id="ARBA00022737"/>
    </source>
</evidence>
<dbReference type="InterPro" id="IPR012340">
    <property type="entry name" value="NA-bd_OB-fold"/>
</dbReference>
<dbReference type="FunFam" id="2.40.50.140:FF:000011">
    <property type="entry name" value="30S ribosomal protein S1"/>
    <property type="match status" value="2"/>
</dbReference>
<dbReference type="GO" id="GO:0006412">
    <property type="term" value="P:translation"/>
    <property type="evidence" value="ECO:0007669"/>
    <property type="project" value="TreeGrafter"/>
</dbReference>
<dbReference type="CDD" id="cd05688">
    <property type="entry name" value="S1_RPS1_repeat_ec3"/>
    <property type="match status" value="1"/>
</dbReference>
<evidence type="ECO:0000256" key="1">
    <source>
        <dbReference type="ARBA" id="ARBA00006767"/>
    </source>
</evidence>
<dbReference type="PANTHER" id="PTHR10724">
    <property type="entry name" value="30S RIBOSOMAL PROTEIN S1"/>
    <property type="match status" value="1"/>
</dbReference>
<dbReference type="NCBIfam" id="NF004952">
    <property type="entry name" value="PRK06299.1-2"/>
    <property type="match status" value="1"/>
</dbReference>
<name>A0A538SI30_UNCEI</name>
<protein>
    <recommendedName>
        <fullName evidence="6">Small ribosomal subunit protein bS1</fullName>
    </recommendedName>
    <alternativeName>
        <fullName evidence="7">30S ribosomal protein S1</fullName>
    </alternativeName>
</protein>
<sequence length="626" mass="69885">MVRRHEEDVDVKDESADEAEVESKPRKRKPQTRLIHEDLETEGKVTAVGTLELDPDEESPSMMGEMLQLYEDSLKDLEEGEIVRGRVLKIDDKEVTVDVGFKSEGVIPVEEFPDLEGVKVGDEIEVFLEKTENQDGLVVLSKQRADFVKVWDRVKTAADQGQLVEGKLVRKIKGGVVVDLYGVEAFLPGSQIALRQVQNVDSLIGQGMEFKIIKLNKRRRNIVVSRRAVLEEHRAKQKSEIIQELAKDQLREGVVKNITDFGAFVDLGGIDGLLHITDMSWGRVSHPSELVSIGEKVKVKVLSFDPEKERISLGMKQLTPYPWEDVDKRYQVGQKVKGKVVSITDYGAFVELEKGIEGLIHISEMSWTRHVRHPSKVVAIGDQIEAVILKIDKENEKISLGLKQTEPDPWLTLDQRFPIGTKLSGKVRNLTNFGAFVEIEEGIDGLVHISDMSWTRRVVHPSEVLKKGDKVDVVVLSIDKDARRISLGLKQVSEDPWPTLAEKYIPDLIVKGKVVRLLDRGVIVDLEEGLEGFIPLSQLGVDGLKKPADSFKVGDELDLKVTRVDTQAHRIILSVRAWLADQTQAAQAEFQARFKPAPSAESAGEPSAEETVPPEAEEASDVPGEF</sequence>
<organism evidence="10 11">
    <name type="scientific">Eiseniibacteriota bacterium</name>
    <dbReference type="NCBI Taxonomy" id="2212470"/>
    <lineage>
        <taxon>Bacteria</taxon>
        <taxon>Candidatus Eiseniibacteriota</taxon>
    </lineage>
</organism>
<keyword evidence="4 10" id="KW-0689">Ribosomal protein</keyword>
<dbReference type="FunFam" id="2.40.50.140:FF:000018">
    <property type="entry name" value="30S ribosomal protein S1"/>
    <property type="match status" value="1"/>
</dbReference>
<reference evidence="10 11" key="1">
    <citation type="journal article" date="2019" name="Nat. Microbiol.">
        <title>Mediterranean grassland soil C-N compound turnover is dependent on rainfall and depth, and is mediated by genomically divergent microorganisms.</title>
        <authorList>
            <person name="Diamond S."/>
            <person name="Andeer P.F."/>
            <person name="Li Z."/>
            <person name="Crits-Christoph A."/>
            <person name="Burstein D."/>
            <person name="Anantharaman K."/>
            <person name="Lane K.R."/>
            <person name="Thomas B.C."/>
            <person name="Pan C."/>
            <person name="Northen T.R."/>
            <person name="Banfield J.F."/>
        </authorList>
    </citation>
    <scope>NUCLEOTIDE SEQUENCE [LARGE SCALE GENOMIC DNA]</scope>
    <source>
        <strain evidence="10">WS_1</strain>
    </source>
</reference>
<dbReference type="SUPFAM" id="SSF50249">
    <property type="entry name" value="Nucleic acid-binding proteins"/>
    <property type="match status" value="6"/>
</dbReference>
<evidence type="ECO:0000313" key="10">
    <source>
        <dbReference type="EMBL" id="TMQ51019.1"/>
    </source>
</evidence>
<dbReference type="EMBL" id="VBOR01000024">
    <property type="protein sequence ID" value="TMQ51019.1"/>
    <property type="molecule type" value="Genomic_DNA"/>
</dbReference>
<dbReference type="Proteomes" id="UP000316292">
    <property type="component" value="Unassembled WGS sequence"/>
</dbReference>
<dbReference type="GO" id="GO:0005840">
    <property type="term" value="C:ribosome"/>
    <property type="evidence" value="ECO:0007669"/>
    <property type="project" value="UniProtKB-KW"/>
</dbReference>
<feature type="compositionally biased region" description="Low complexity" evidence="8">
    <location>
        <begin position="596"/>
        <end position="614"/>
    </location>
</feature>
<dbReference type="SMART" id="SM00316">
    <property type="entry name" value="S1"/>
    <property type="match status" value="6"/>
</dbReference>
<keyword evidence="2" id="KW-0677">Repeat</keyword>
<dbReference type="NCBIfam" id="NF004953">
    <property type="entry name" value="PRK06299.1-3"/>
    <property type="match status" value="1"/>
</dbReference>
<keyword evidence="3" id="KW-0694">RNA-binding</keyword>
<dbReference type="PANTHER" id="PTHR10724:SF7">
    <property type="entry name" value="SMALL RIBOSOMAL SUBUNIT PROTEIN BS1C"/>
    <property type="match status" value="1"/>
</dbReference>
<evidence type="ECO:0000256" key="6">
    <source>
        <dbReference type="ARBA" id="ARBA00035293"/>
    </source>
</evidence>
<dbReference type="PRINTS" id="PR00681">
    <property type="entry name" value="RIBOSOMALS1"/>
</dbReference>
<feature type="domain" description="S1 motif" evidence="9">
    <location>
        <begin position="248"/>
        <end position="316"/>
    </location>
</feature>
<dbReference type="InterPro" id="IPR003029">
    <property type="entry name" value="S1_domain"/>
</dbReference>